<evidence type="ECO:0000313" key="8">
    <source>
        <dbReference type="EMBL" id="HJE50501.1"/>
    </source>
</evidence>
<evidence type="ECO:0000256" key="5">
    <source>
        <dbReference type="ARBA" id="ARBA00023136"/>
    </source>
</evidence>
<dbReference type="GO" id="GO:0005886">
    <property type="term" value="C:plasma membrane"/>
    <property type="evidence" value="ECO:0007669"/>
    <property type="project" value="UniProtKB-SubCell"/>
</dbReference>
<dbReference type="InterPro" id="IPR003838">
    <property type="entry name" value="ABC3_permease_C"/>
</dbReference>
<dbReference type="AlphaFoldDB" id="A0A921EMP5"/>
<organism evidence="8 9">
    <name type="scientific">Tessaracoccus flavescens</name>
    <dbReference type="NCBI Taxonomy" id="399497"/>
    <lineage>
        <taxon>Bacteria</taxon>
        <taxon>Bacillati</taxon>
        <taxon>Actinomycetota</taxon>
        <taxon>Actinomycetes</taxon>
        <taxon>Propionibacteriales</taxon>
        <taxon>Propionibacteriaceae</taxon>
        <taxon>Tessaracoccus</taxon>
    </lineage>
</organism>
<keyword evidence="2" id="KW-1003">Cell membrane</keyword>
<dbReference type="Pfam" id="PF02687">
    <property type="entry name" value="FtsX"/>
    <property type="match status" value="1"/>
</dbReference>
<gene>
    <name evidence="8" type="ORF">K8V15_00700</name>
</gene>
<reference evidence="8" key="1">
    <citation type="journal article" date="2021" name="PeerJ">
        <title>Extensive microbial diversity within the chicken gut microbiome revealed by metagenomics and culture.</title>
        <authorList>
            <person name="Gilroy R."/>
            <person name="Ravi A."/>
            <person name="Getino M."/>
            <person name="Pursley I."/>
            <person name="Horton D.L."/>
            <person name="Alikhan N.F."/>
            <person name="Baker D."/>
            <person name="Gharbi K."/>
            <person name="Hall N."/>
            <person name="Watson M."/>
            <person name="Adriaenssens E.M."/>
            <person name="Foster-Nyarko E."/>
            <person name="Jarju S."/>
            <person name="Secka A."/>
            <person name="Antonio M."/>
            <person name="Oren A."/>
            <person name="Chaudhuri R.R."/>
            <person name="La Ragione R."/>
            <person name="Hildebrand F."/>
            <person name="Pallen M.J."/>
        </authorList>
    </citation>
    <scope>NUCLEOTIDE SEQUENCE</scope>
    <source>
        <strain evidence="8">ChiGjej3B3-7470</strain>
    </source>
</reference>
<evidence type="ECO:0000256" key="4">
    <source>
        <dbReference type="ARBA" id="ARBA00022989"/>
    </source>
</evidence>
<keyword evidence="5 6" id="KW-0472">Membrane</keyword>
<feature type="transmembrane region" description="Helical" evidence="6">
    <location>
        <begin position="399"/>
        <end position="421"/>
    </location>
</feature>
<evidence type="ECO:0000256" key="6">
    <source>
        <dbReference type="SAM" id="Phobius"/>
    </source>
</evidence>
<feature type="transmembrane region" description="Helical" evidence="6">
    <location>
        <begin position="362"/>
        <end position="387"/>
    </location>
</feature>
<comment type="caution">
    <text evidence="8">The sequence shown here is derived from an EMBL/GenBank/DDBJ whole genome shotgun (WGS) entry which is preliminary data.</text>
</comment>
<evidence type="ECO:0000313" key="9">
    <source>
        <dbReference type="Proteomes" id="UP000712713"/>
    </source>
</evidence>
<keyword evidence="3 6" id="KW-0812">Transmembrane</keyword>
<dbReference type="EMBL" id="DYZF01000019">
    <property type="protein sequence ID" value="HJE50501.1"/>
    <property type="molecule type" value="Genomic_DNA"/>
</dbReference>
<feature type="transmembrane region" description="Helical" evidence="6">
    <location>
        <begin position="489"/>
        <end position="513"/>
    </location>
</feature>
<feature type="transmembrane region" description="Helical" evidence="6">
    <location>
        <begin position="446"/>
        <end position="468"/>
    </location>
</feature>
<proteinExistence type="predicted"/>
<feature type="transmembrane region" description="Helical" evidence="6">
    <location>
        <begin position="278"/>
        <end position="299"/>
    </location>
</feature>
<reference evidence="8" key="2">
    <citation type="submission" date="2021-09" db="EMBL/GenBank/DDBJ databases">
        <authorList>
            <person name="Gilroy R."/>
        </authorList>
    </citation>
    <scope>NUCLEOTIDE SEQUENCE</scope>
    <source>
        <strain evidence="8">ChiGjej3B3-7470</strain>
    </source>
</reference>
<name>A0A921EMP5_9ACTN</name>
<comment type="subcellular location">
    <subcellularLocation>
        <location evidence="1">Cell membrane</location>
        <topology evidence="1">Multi-pass membrane protein</topology>
    </subcellularLocation>
</comment>
<feature type="non-terminal residue" evidence="8">
    <location>
        <position position="556"/>
    </location>
</feature>
<sequence length="556" mass="56430">MKSWLGWALRRARASVVLVATLFALVAVTSGILAFTLGNSGILATTAARDALLKASPGEGGVTAQTRMAPDVEAQDALAREKLTEGFAPAPVDIWTTYVSEPRRATDGPSQALILWAGEHLAGDPVRVTAGAWPSGPGEAALHVGAAEKAGIEPGARFTVDGHELTVTALWEPASPFDPLWFGEDLVLTGTTGAHLGPLVVDRSVLTGGAPFIRWGVVPDVETIAPSELNSLAEGAAKARELVKAADVTGRGIRADGDLAATAEVAARDYTVGQSFGFVPVSLLILVAVVGLVQVAGQLAATREREVSLLLARGASRRQLIVAGLGEATVAAVAGAAVGTAVAAAVVWLLAGNAAHLGTVLWGGLVSLALAIVCLGAVTVATTVRLARGDQPRSDRVRGVAGAAALVLVVAAAALATWQLLRAGTFVTTTDDGDIQADLLPALSPALLVAAAAVVGLVALAPVTRLLELASRRIRSTGLWLAGAQLARGLVVQAVPVVLTILAVGTATLASFYSGSYAEAQRQLASLSHGAPVRAILGNPPAGQPFALPPVAEVDG</sequence>
<protein>
    <recommendedName>
        <fullName evidence="7">ABC3 transporter permease C-terminal domain-containing protein</fullName>
    </recommendedName>
</protein>
<dbReference type="Proteomes" id="UP000712713">
    <property type="component" value="Unassembled WGS sequence"/>
</dbReference>
<feature type="domain" description="ABC3 transporter permease C-terminal" evidence="7">
    <location>
        <begin position="282"/>
        <end position="388"/>
    </location>
</feature>
<evidence type="ECO:0000256" key="1">
    <source>
        <dbReference type="ARBA" id="ARBA00004651"/>
    </source>
</evidence>
<keyword evidence="4 6" id="KW-1133">Transmembrane helix</keyword>
<evidence type="ECO:0000256" key="3">
    <source>
        <dbReference type="ARBA" id="ARBA00022692"/>
    </source>
</evidence>
<feature type="transmembrane region" description="Helical" evidence="6">
    <location>
        <begin position="320"/>
        <end position="350"/>
    </location>
</feature>
<accession>A0A921EMP5</accession>
<evidence type="ECO:0000256" key="2">
    <source>
        <dbReference type="ARBA" id="ARBA00022475"/>
    </source>
</evidence>
<evidence type="ECO:0000259" key="7">
    <source>
        <dbReference type="Pfam" id="PF02687"/>
    </source>
</evidence>